<organism evidence="2">
    <name type="scientific">Arion vulgaris</name>
    <dbReference type="NCBI Taxonomy" id="1028688"/>
    <lineage>
        <taxon>Eukaryota</taxon>
        <taxon>Metazoa</taxon>
        <taxon>Spiralia</taxon>
        <taxon>Lophotrochozoa</taxon>
        <taxon>Mollusca</taxon>
        <taxon>Gastropoda</taxon>
        <taxon>Heterobranchia</taxon>
        <taxon>Euthyneura</taxon>
        <taxon>Panpulmonata</taxon>
        <taxon>Eupulmonata</taxon>
        <taxon>Stylommatophora</taxon>
        <taxon>Helicina</taxon>
        <taxon>Arionoidea</taxon>
        <taxon>Arionidae</taxon>
        <taxon>Arion</taxon>
    </lineage>
</organism>
<feature type="region of interest" description="Disordered" evidence="1">
    <location>
        <begin position="1"/>
        <end position="74"/>
    </location>
</feature>
<gene>
    <name evidence="2" type="primary">ORF51305</name>
</gene>
<feature type="compositionally biased region" description="Basic and acidic residues" evidence="1">
    <location>
        <begin position="32"/>
        <end position="47"/>
    </location>
</feature>
<protein>
    <submittedName>
        <fullName evidence="2">Uncharacterized protein</fullName>
    </submittedName>
</protein>
<feature type="compositionally biased region" description="Polar residues" evidence="1">
    <location>
        <begin position="19"/>
        <end position="31"/>
    </location>
</feature>
<evidence type="ECO:0000256" key="1">
    <source>
        <dbReference type="SAM" id="MobiDB-lite"/>
    </source>
</evidence>
<sequence length="116" mass="13620">STSHKVRQTKTKSDKTRQSKTSQNKVTNKPRQSPDKLKHTRKGEAKLNKNQTKKSTQKQTFHSTEVYTHYNPPPHTNIQANKNRTMYMWQNSLSVHIQSAYPIRRQLIIHIKSQLI</sequence>
<accession>A0A0B6Z8L7</accession>
<reference evidence="2" key="1">
    <citation type="submission" date="2014-12" db="EMBL/GenBank/DDBJ databases">
        <title>Insight into the proteome of Arion vulgaris.</title>
        <authorList>
            <person name="Aradska J."/>
            <person name="Bulat T."/>
            <person name="Smidak R."/>
            <person name="Sarate P."/>
            <person name="Gangsoo J."/>
            <person name="Sialana F."/>
            <person name="Bilban M."/>
            <person name="Lubec G."/>
        </authorList>
    </citation>
    <scope>NUCLEOTIDE SEQUENCE</scope>
    <source>
        <tissue evidence="2">Skin</tissue>
    </source>
</reference>
<evidence type="ECO:0000313" key="2">
    <source>
        <dbReference type="EMBL" id="CEK64296.1"/>
    </source>
</evidence>
<feature type="non-terminal residue" evidence="2">
    <location>
        <position position="1"/>
    </location>
</feature>
<proteinExistence type="predicted"/>
<name>A0A0B6Z8L7_9EUPU</name>
<dbReference type="EMBL" id="HACG01017431">
    <property type="protein sequence ID" value="CEK64296.1"/>
    <property type="molecule type" value="Transcribed_RNA"/>
</dbReference>
<dbReference type="AlphaFoldDB" id="A0A0B6Z8L7"/>
<feature type="compositionally biased region" description="Basic residues" evidence="1">
    <location>
        <begin position="1"/>
        <end position="10"/>
    </location>
</feature>